<dbReference type="EMBL" id="CP000482">
    <property type="protein sequence ID" value="ABK98227.1"/>
    <property type="molecule type" value="Genomic_DNA"/>
</dbReference>
<dbReference type="InterPro" id="IPR052561">
    <property type="entry name" value="ComplexI_Subunit1"/>
</dbReference>
<keyword evidence="3 5" id="KW-1133">Transmembrane helix</keyword>
<evidence type="ECO:0000313" key="7">
    <source>
        <dbReference type="Proteomes" id="UP000006732"/>
    </source>
</evidence>
<feature type="transmembrane region" description="Helical" evidence="5">
    <location>
        <begin position="285"/>
        <end position="307"/>
    </location>
</feature>
<feature type="transmembrane region" description="Helical" evidence="5">
    <location>
        <begin position="6"/>
        <end position="27"/>
    </location>
</feature>
<feature type="transmembrane region" description="Helical" evidence="5">
    <location>
        <begin position="144"/>
        <end position="162"/>
    </location>
</feature>
<dbReference type="Pfam" id="PF00146">
    <property type="entry name" value="NADHdh"/>
    <property type="match status" value="1"/>
</dbReference>
<feature type="transmembrane region" description="Helical" evidence="5">
    <location>
        <begin position="102"/>
        <end position="123"/>
    </location>
</feature>
<feature type="transmembrane region" description="Helical" evidence="5">
    <location>
        <begin position="174"/>
        <end position="192"/>
    </location>
</feature>
<dbReference type="AlphaFoldDB" id="A1ALK7"/>
<dbReference type="OrthoDB" id="9803734at2"/>
<keyword evidence="6" id="KW-0560">Oxidoreductase</keyword>
<dbReference type="Proteomes" id="UP000006732">
    <property type="component" value="Chromosome"/>
</dbReference>
<accession>A1ALK7</accession>
<dbReference type="EC" id="1.6.5.3" evidence="6"/>
<evidence type="ECO:0000256" key="3">
    <source>
        <dbReference type="ARBA" id="ARBA00022989"/>
    </source>
</evidence>
<dbReference type="KEGG" id="ppd:Ppro_0596"/>
<dbReference type="RefSeq" id="WP_011734540.1">
    <property type="nucleotide sequence ID" value="NC_008609.1"/>
</dbReference>
<keyword evidence="7" id="KW-1185">Reference proteome</keyword>
<dbReference type="PROSITE" id="PS00668">
    <property type="entry name" value="COMPLEX1_ND1_2"/>
    <property type="match status" value="1"/>
</dbReference>
<name>A1ALK7_PELPD</name>
<keyword evidence="2 5" id="KW-0812">Transmembrane</keyword>
<dbReference type="GO" id="GO:0005886">
    <property type="term" value="C:plasma membrane"/>
    <property type="evidence" value="ECO:0007669"/>
    <property type="project" value="TreeGrafter"/>
</dbReference>
<gene>
    <name evidence="6" type="ordered locus">Ppro_0596</name>
</gene>
<dbReference type="STRING" id="338966.Ppro_0596"/>
<dbReference type="PANTHER" id="PTHR43359">
    <property type="entry name" value="FORMATE HYDROGENLYASE SUBUNIT 4"/>
    <property type="match status" value="1"/>
</dbReference>
<feature type="transmembrane region" description="Helical" evidence="5">
    <location>
        <begin position="71"/>
        <end position="90"/>
    </location>
</feature>
<organism evidence="6 7">
    <name type="scientific">Pelobacter propionicus (strain DSM 2379 / NBRC 103807 / OttBd1)</name>
    <dbReference type="NCBI Taxonomy" id="338966"/>
    <lineage>
        <taxon>Bacteria</taxon>
        <taxon>Pseudomonadati</taxon>
        <taxon>Thermodesulfobacteriota</taxon>
        <taxon>Desulfuromonadia</taxon>
        <taxon>Desulfuromonadales</taxon>
        <taxon>Desulfuromonadaceae</taxon>
        <taxon>Pelobacter</taxon>
    </lineage>
</organism>
<evidence type="ECO:0000256" key="2">
    <source>
        <dbReference type="ARBA" id="ARBA00022692"/>
    </source>
</evidence>
<dbReference type="HOGENOM" id="CLU_015134_0_2_7"/>
<sequence length="313" mass="34622">MTQSLFGMFVFPGFLFLCAIGVCAEYFDRIFHARMQNRKGPPWFQPVADFIKLSAKEDIIPEEADVFMFKAMPIVAVASAVTAVLYIPLWGGQALYSFEGDLIIVLYLLTIPTMTFFLAGWYSTSLYAAIGSVRTLTQLFSYEVPLYIAVLAPAVLANSWSLSGMTAYYASHPGYWLFNLPGLAVTMVILLGKLEKVPFDIPEAETEIVGGVFTEYTGRFLAFFRMAIDIETVVVASLVSSVFLPFGLGLPVVIGFVLYLAKIALVVAGVSFLRTIFARARIDQMVVFCWKYLAPAAMVQMLINLILKGVLPQ</sequence>
<dbReference type="InterPro" id="IPR018086">
    <property type="entry name" value="NADH_UbQ_OxRdtase_su1_CS"/>
</dbReference>
<evidence type="ECO:0000256" key="4">
    <source>
        <dbReference type="ARBA" id="ARBA00023136"/>
    </source>
</evidence>
<proteinExistence type="predicted"/>
<keyword evidence="4 5" id="KW-0472">Membrane</keyword>
<dbReference type="PANTHER" id="PTHR43359:SF1">
    <property type="entry name" value="FORMATE HYDROGENLYASE SUBUNIT 4-RELATED"/>
    <property type="match status" value="1"/>
</dbReference>
<dbReference type="eggNOG" id="COG1005">
    <property type="taxonomic scope" value="Bacteria"/>
</dbReference>
<comment type="subcellular location">
    <subcellularLocation>
        <location evidence="1">Membrane</location>
        <topology evidence="1">Multi-pass membrane protein</topology>
    </subcellularLocation>
</comment>
<feature type="transmembrane region" description="Helical" evidence="5">
    <location>
        <begin position="226"/>
        <end position="246"/>
    </location>
</feature>
<dbReference type="InterPro" id="IPR001694">
    <property type="entry name" value="NADH_UbQ_OxRdtase_su1/FPO"/>
</dbReference>
<dbReference type="GO" id="GO:0016491">
    <property type="term" value="F:oxidoreductase activity"/>
    <property type="evidence" value="ECO:0007669"/>
    <property type="project" value="UniProtKB-KW"/>
</dbReference>
<protein>
    <submittedName>
        <fullName evidence="6">NADH dehydrogenase subunit H</fullName>
        <ecNumber evidence="6">1.6.5.3</ecNumber>
    </submittedName>
</protein>
<feature type="transmembrane region" description="Helical" evidence="5">
    <location>
        <begin position="252"/>
        <end position="273"/>
    </location>
</feature>
<reference evidence="6 7" key="1">
    <citation type="submission" date="2006-10" db="EMBL/GenBank/DDBJ databases">
        <title>Complete sequence of chromosome of Pelobacter propionicus DSM 2379.</title>
        <authorList>
            <consortium name="US DOE Joint Genome Institute"/>
            <person name="Copeland A."/>
            <person name="Lucas S."/>
            <person name="Lapidus A."/>
            <person name="Barry K."/>
            <person name="Detter J.C."/>
            <person name="Glavina del Rio T."/>
            <person name="Hammon N."/>
            <person name="Israni S."/>
            <person name="Dalin E."/>
            <person name="Tice H."/>
            <person name="Pitluck S."/>
            <person name="Saunders E."/>
            <person name="Brettin T."/>
            <person name="Bruce D."/>
            <person name="Han C."/>
            <person name="Tapia R."/>
            <person name="Schmutz J."/>
            <person name="Larimer F."/>
            <person name="Land M."/>
            <person name="Hauser L."/>
            <person name="Kyrpides N."/>
            <person name="Kim E."/>
            <person name="Lovley D."/>
            <person name="Richardson P."/>
        </authorList>
    </citation>
    <scope>NUCLEOTIDE SEQUENCE [LARGE SCALE GENOMIC DNA]</scope>
    <source>
        <strain evidence="7">DSM 2379 / NBRC 103807 / OttBd1</strain>
    </source>
</reference>
<evidence type="ECO:0000256" key="1">
    <source>
        <dbReference type="ARBA" id="ARBA00004141"/>
    </source>
</evidence>
<evidence type="ECO:0000256" key="5">
    <source>
        <dbReference type="SAM" id="Phobius"/>
    </source>
</evidence>
<evidence type="ECO:0000313" key="6">
    <source>
        <dbReference type="EMBL" id="ABK98227.1"/>
    </source>
</evidence>